<dbReference type="GO" id="GO:0042256">
    <property type="term" value="P:cytosolic ribosome assembly"/>
    <property type="evidence" value="ECO:0007669"/>
    <property type="project" value="UniProtKB-UniRule"/>
</dbReference>
<comment type="subunit">
    <text evidence="2">Interacts with ribosomal protein uL14 (rplN).</text>
</comment>
<comment type="subcellular location">
    <subcellularLocation>
        <location evidence="2">Cytoplasm</location>
    </subcellularLocation>
</comment>
<name>A0A7V1LQ50_CALAY</name>
<evidence type="ECO:0000256" key="1">
    <source>
        <dbReference type="ARBA" id="ARBA00010574"/>
    </source>
</evidence>
<organism evidence="3">
    <name type="scientific">Caldithrix abyssi</name>
    <dbReference type="NCBI Taxonomy" id="187145"/>
    <lineage>
        <taxon>Bacteria</taxon>
        <taxon>Pseudomonadati</taxon>
        <taxon>Calditrichota</taxon>
        <taxon>Calditrichia</taxon>
        <taxon>Calditrichales</taxon>
        <taxon>Calditrichaceae</taxon>
        <taxon>Caldithrix</taxon>
    </lineage>
</organism>
<dbReference type="NCBIfam" id="TIGR00090">
    <property type="entry name" value="rsfS_iojap_ybeB"/>
    <property type="match status" value="1"/>
</dbReference>
<dbReference type="InterPro" id="IPR004394">
    <property type="entry name" value="Iojap/RsfS/C7orf30"/>
</dbReference>
<proteinExistence type="inferred from homology"/>
<dbReference type="GO" id="GO:0090071">
    <property type="term" value="P:negative regulation of ribosome biogenesis"/>
    <property type="evidence" value="ECO:0007669"/>
    <property type="project" value="UniProtKB-UniRule"/>
</dbReference>
<keyword evidence="2" id="KW-0810">Translation regulation</keyword>
<comment type="caution">
    <text evidence="3">The sequence shown here is derived from an EMBL/GenBank/DDBJ whole genome shotgun (WGS) entry which is preliminary data.</text>
</comment>
<comment type="similarity">
    <text evidence="1 2">Belongs to the Iojap/RsfS family.</text>
</comment>
<sequence length="121" mass="14055">MTAAELADNIAQLGLEKKGDQICTLDVRGLSHVTDYFVIMSADSEVQLRAIADNIEKKLKEDFNQSIYHREGQDSSSWILLDYIDVVVHLFRKEAREYYGLERLWADAKFKWITEENVNEQ</sequence>
<dbReference type="Proteomes" id="UP000886005">
    <property type="component" value="Unassembled WGS sequence"/>
</dbReference>
<dbReference type="SUPFAM" id="SSF81301">
    <property type="entry name" value="Nucleotidyltransferase"/>
    <property type="match status" value="1"/>
</dbReference>
<dbReference type="AlphaFoldDB" id="A0A7V1LQ50"/>
<dbReference type="HAMAP" id="MF_01477">
    <property type="entry name" value="Iojap_RsfS"/>
    <property type="match status" value="1"/>
</dbReference>
<dbReference type="GO" id="GO:0005737">
    <property type="term" value="C:cytoplasm"/>
    <property type="evidence" value="ECO:0007669"/>
    <property type="project" value="UniProtKB-SubCell"/>
</dbReference>
<reference evidence="3" key="1">
    <citation type="journal article" date="2020" name="mSystems">
        <title>Genome- and Community-Level Interaction Insights into Carbon Utilization and Element Cycling Functions of Hydrothermarchaeota in Hydrothermal Sediment.</title>
        <authorList>
            <person name="Zhou Z."/>
            <person name="Liu Y."/>
            <person name="Xu W."/>
            <person name="Pan J."/>
            <person name="Luo Z.H."/>
            <person name="Li M."/>
        </authorList>
    </citation>
    <scope>NUCLEOTIDE SEQUENCE [LARGE SCALE GENOMIC DNA]</scope>
    <source>
        <strain evidence="3">HyVt-456</strain>
    </source>
</reference>
<protein>
    <recommendedName>
        <fullName evidence="2">Ribosomal silencing factor RsfS</fullName>
    </recommendedName>
</protein>
<evidence type="ECO:0000313" key="3">
    <source>
        <dbReference type="EMBL" id="HED12010.1"/>
    </source>
</evidence>
<keyword evidence="2" id="KW-0678">Repressor</keyword>
<dbReference type="Gene3D" id="3.30.460.10">
    <property type="entry name" value="Beta Polymerase, domain 2"/>
    <property type="match status" value="1"/>
</dbReference>
<comment type="function">
    <text evidence="2">Functions as a ribosomal silencing factor. Interacts with ribosomal protein uL14 (rplN), blocking formation of intersubunit bridge B8. Prevents association of the 30S and 50S ribosomal subunits and the formation of functional ribosomes, thus repressing translation.</text>
</comment>
<keyword evidence="2" id="KW-0963">Cytoplasm</keyword>
<accession>A0A7V1LQ50</accession>
<dbReference type="GO" id="GO:0017148">
    <property type="term" value="P:negative regulation of translation"/>
    <property type="evidence" value="ECO:0007669"/>
    <property type="project" value="UniProtKB-UniRule"/>
</dbReference>
<dbReference type="Pfam" id="PF02410">
    <property type="entry name" value="RsfS"/>
    <property type="match status" value="1"/>
</dbReference>
<dbReference type="PANTHER" id="PTHR21043">
    <property type="entry name" value="IOJAP SUPERFAMILY ORTHOLOG"/>
    <property type="match status" value="1"/>
</dbReference>
<evidence type="ECO:0000256" key="2">
    <source>
        <dbReference type="HAMAP-Rule" id="MF_01477"/>
    </source>
</evidence>
<gene>
    <name evidence="2 3" type="primary">rsfS</name>
    <name evidence="3" type="ORF">ENJ10_15065</name>
</gene>
<dbReference type="PANTHER" id="PTHR21043:SF0">
    <property type="entry name" value="MITOCHONDRIAL ASSEMBLY OF RIBOSOMAL LARGE SUBUNIT PROTEIN 1"/>
    <property type="match status" value="1"/>
</dbReference>
<dbReference type="EMBL" id="DRLD01000430">
    <property type="protein sequence ID" value="HED12010.1"/>
    <property type="molecule type" value="Genomic_DNA"/>
</dbReference>
<dbReference type="InterPro" id="IPR043519">
    <property type="entry name" value="NT_sf"/>
</dbReference>
<dbReference type="GO" id="GO:0043023">
    <property type="term" value="F:ribosomal large subunit binding"/>
    <property type="evidence" value="ECO:0007669"/>
    <property type="project" value="TreeGrafter"/>
</dbReference>